<protein>
    <submittedName>
        <fullName evidence="1">Uncharacterized protein</fullName>
    </submittedName>
</protein>
<proteinExistence type="predicted"/>
<dbReference type="Proteomes" id="UP000714618">
    <property type="component" value="Unassembled WGS sequence"/>
</dbReference>
<reference evidence="1" key="1">
    <citation type="submission" date="2020-06" db="EMBL/GenBank/DDBJ databases">
        <authorList>
            <person name="Onetto C."/>
        </authorList>
    </citation>
    <scope>NUCLEOTIDE SEQUENCE</scope>
</reference>
<accession>A0A9N8PFW7</accession>
<dbReference type="OrthoDB" id="3921854at2759"/>
<dbReference type="AlphaFoldDB" id="A0A9N8PFW7"/>
<gene>
    <name evidence="1" type="ORF">AWRI4233_LOCUS4078</name>
</gene>
<organism evidence="1 2">
    <name type="scientific">Aureobasidium mustum</name>
    <dbReference type="NCBI Taxonomy" id="2773714"/>
    <lineage>
        <taxon>Eukaryota</taxon>
        <taxon>Fungi</taxon>
        <taxon>Dikarya</taxon>
        <taxon>Ascomycota</taxon>
        <taxon>Pezizomycotina</taxon>
        <taxon>Dothideomycetes</taxon>
        <taxon>Dothideomycetidae</taxon>
        <taxon>Dothideales</taxon>
        <taxon>Saccotheciaceae</taxon>
        <taxon>Aureobasidium</taxon>
    </lineage>
</organism>
<sequence>MSDIASHIRTLEQAVRQDDRLVLCRSFAKIMTVLITNTSETAISDFLDEEYETMVNSVVAEFGMYLLSRNEGAIFMESMGRAMVAGQSEDLSMAYAALRASMIAYAGRTQGVE</sequence>
<evidence type="ECO:0000313" key="1">
    <source>
        <dbReference type="EMBL" id="CAD0093183.1"/>
    </source>
</evidence>
<name>A0A9N8PFW7_9PEZI</name>
<dbReference type="EMBL" id="CAIJEO010000005">
    <property type="protein sequence ID" value="CAD0093183.1"/>
    <property type="molecule type" value="Genomic_DNA"/>
</dbReference>
<comment type="caution">
    <text evidence="1">The sequence shown here is derived from an EMBL/GenBank/DDBJ whole genome shotgun (WGS) entry which is preliminary data.</text>
</comment>
<keyword evidence="2" id="KW-1185">Reference proteome</keyword>
<evidence type="ECO:0000313" key="2">
    <source>
        <dbReference type="Proteomes" id="UP000714618"/>
    </source>
</evidence>